<protein>
    <recommendedName>
        <fullName evidence="15">Prolactin regulatory element-binding protein</fullName>
    </recommendedName>
</protein>
<sequence length="614" mass="66754">MSVKKIDVIQTCSYPIYAVDVVSRNAVVVAGGGGAVKTGVPNRIDVVHMFATGKAIQQNPNCPINAKVGGGVNTGLEAVMQLTATSSGDGSFITSLEGRQCVEYLVRLKSPKRCLDSTKEVENEASGHLGEQRNESDGIVRRRGGAQKKNTKNSNVAKDTHHSPDTTEKSCSHQEPDDPRWEFIKLHRFVLPVVSVKSSEKTDSGTSSGMPTCIASEGKWLAVGSDVGSVFLINRMADSDMSDEMKPDLVYSDVSKGLTASVCSLSLSPTFSLGGDASKTGSPALLATICDRPGWTFMYVWRTNLQAPHKDEVATTPTKNPGNNDRLDCNINSRLYAMASCDQFSASVSSPPSATSNPDPTTTVRESSSERSAFRFKHCRFLRCPFKPSFASSKSGTQSFLLATTVQPLCANRKSHGLLVIWLVPFQGNADQTNEDSVSPSRLTKLADVSLPKGHMPACLAVHPSRSRGLIGVGSMDGRVDVYLFSPLKQCLTCVYSLDQAHPIFVTALTFLAPRPWSQLESRANKQPGYHQPYQGDEDSFELISVSVDRVLRWHRGPSYVRVSRLMRGLYDPDDETLCGRLFSLVILSLGGLFLIFLLPLLVSMSDSVLSRFI</sequence>
<dbReference type="GO" id="GO:0003400">
    <property type="term" value="P:regulation of COPII vesicle coating"/>
    <property type="evidence" value="ECO:0007669"/>
    <property type="project" value="TreeGrafter"/>
</dbReference>
<evidence type="ECO:0000256" key="7">
    <source>
        <dbReference type="ARBA" id="ARBA00022892"/>
    </source>
</evidence>
<evidence type="ECO:0000256" key="3">
    <source>
        <dbReference type="ARBA" id="ARBA00022574"/>
    </source>
</evidence>
<comment type="caution">
    <text evidence="13">The sequence shown here is derived from an EMBL/GenBank/DDBJ whole genome shotgun (WGS) entry which is preliminary data.</text>
</comment>
<feature type="compositionally biased region" description="Basic and acidic residues" evidence="11">
    <location>
        <begin position="130"/>
        <end position="140"/>
    </location>
</feature>
<evidence type="ECO:0000256" key="9">
    <source>
        <dbReference type="ARBA" id="ARBA00022989"/>
    </source>
</evidence>
<dbReference type="InterPro" id="IPR011047">
    <property type="entry name" value="Quinoprotein_ADH-like_sf"/>
</dbReference>
<feature type="region of interest" description="Disordered" evidence="11">
    <location>
        <begin position="348"/>
        <end position="369"/>
    </location>
</feature>
<dbReference type="InterPro" id="IPR045260">
    <property type="entry name" value="Sec12-like"/>
</dbReference>
<keyword evidence="6" id="KW-0256">Endoplasmic reticulum</keyword>
<keyword evidence="4 12" id="KW-0812">Transmembrane</keyword>
<dbReference type="SUPFAM" id="SSF50998">
    <property type="entry name" value="Quinoprotein alcohol dehydrogenase-like"/>
    <property type="match status" value="1"/>
</dbReference>
<evidence type="ECO:0000256" key="1">
    <source>
        <dbReference type="ARBA" id="ARBA00004389"/>
    </source>
</evidence>
<feature type="compositionally biased region" description="Basic and acidic residues" evidence="11">
    <location>
        <begin position="158"/>
        <end position="177"/>
    </location>
</feature>
<evidence type="ECO:0000256" key="8">
    <source>
        <dbReference type="ARBA" id="ARBA00022927"/>
    </source>
</evidence>
<evidence type="ECO:0000256" key="10">
    <source>
        <dbReference type="ARBA" id="ARBA00023136"/>
    </source>
</evidence>
<dbReference type="GO" id="GO:0005789">
    <property type="term" value="C:endoplasmic reticulum membrane"/>
    <property type="evidence" value="ECO:0007669"/>
    <property type="project" value="UniProtKB-SubCell"/>
</dbReference>
<keyword evidence="7" id="KW-0931">ER-Golgi transport</keyword>
<dbReference type="PANTHER" id="PTHR23284">
    <property type="entry name" value="PROLACTIN REGULATORY ELEMENT BINDING PROTEIN"/>
    <property type="match status" value="1"/>
</dbReference>
<keyword evidence="10 12" id="KW-0472">Membrane</keyword>
<evidence type="ECO:0000313" key="13">
    <source>
        <dbReference type="EMBL" id="CAL5140773.1"/>
    </source>
</evidence>
<gene>
    <name evidence="13" type="ORF">CDAUBV1_LOCUS16068</name>
</gene>
<dbReference type="Proteomes" id="UP001497525">
    <property type="component" value="Unassembled WGS sequence"/>
</dbReference>
<keyword evidence="8" id="KW-0653">Protein transport</keyword>
<proteinExistence type="predicted"/>
<evidence type="ECO:0008006" key="15">
    <source>
        <dbReference type="Google" id="ProtNLM"/>
    </source>
</evidence>
<dbReference type="AlphaFoldDB" id="A0AAV2TXM4"/>
<reference evidence="13" key="1">
    <citation type="submission" date="2024-06" db="EMBL/GenBank/DDBJ databases">
        <authorList>
            <person name="Liu X."/>
            <person name="Lenzi L."/>
            <person name="Haldenby T S."/>
            <person name="Uol C."/>
        </authorList>
    </citation>
    <scope>NUCLEOTIDE SEQUENCE</scope>
</reference>
<keyword evidence="3" id="KW-0853">WD repeat</keyword>
<accession>A0AAV2TXM4</accession>
<evidence type="ECO:0000313" key="14">
    <source>
        <dbReference type="Proteomes" id="UP001497525"/>
    </source>
</evidence>
<dbReference type="EMBL" id="CAXLJL010000789">
    <property type="protein sequence ID" value="CAL5140773.1"/>
    <property type="molecule type" value="Genomic_DNA"/>
</dbReference>
<dbReference type="InterPro" id="IPR015943">
    <property type="entry name" value="WD40/YVTN_repeat-like_dom_sf"/>
</dbReference>
<name>A0AAV2TXM4_CALDB</name>
<feature type="compositionally biased region" description="Basic residues" evidence="11">
    <location>
        <begin position="141"/>
        <end position="151"/>
    </location>
</feature>
<dbReference type="GO" id="GO:0006888">
    <property type="term" value="P:endoplasmic reticulum to Golgi vesicle-mediated transport"/>
    <property type="evidence" value="ECO:0007669"/>
    <property type="project" value="TreeGrafter"/>
</dbReference>
<dbReference type="PANTHER" id="PTHR23284:SF0">
    <property type="entry name" value="PROLACTIN REGULATORY ELEMENT-BINDING PROTEIN"/>
    <property type="match status" value="1"/>
</dbReference>
<evidence type="ECO:0000256" key="12">
    <source>
        <dbReference type="SAM" id="Phobius"/>
    </source>
</evidence>
<dbReference type="GO" id="GO:0005085">
    <property type="term" value="F:guanyl-nucleotide exchange factor activity"/>
    <property type="evidence" value="ECO:0007669"/>
    <property type="project" value="InterPro"/>
</dbReference>
<keyword evidence="2" id="KW-0813">Transport</keyword>
<dbReference type="GO" id="GO:0015031">
    <property type="term" value="P:protein transport"/>
    <property type="evidence" value="ECO:0007669"/>
    <property type="project" value="UniProtKB-KW"/>
</dbReference>
<comment type="subcellular location">
    <subcellularLocation>
        <location evidence="1">Endoplasmic reticulum membrane</location>
        <topology evidence="1">Single-pass membrane protein</topology>
    </subcellularLocation>
</comment>
<keyword evidence="9 12" id="KW-1133">Transmembrane helix</keyword>
<evidence type="ECO:0000256" key="11">
    <source>
        <dbReference type="SAM" id="MobiDB-lite"/>
    </source>
</evidence>
<evidence type="ECO:0000256" key="6">
    <source>
        <dbReference type="ARBA" id="ARBA00022824"/>
    </source>
</evidence>
<dbReference type="Gene3D" id="2.130.10.10">
    <property type="entry name" value="YVTN repeat-like/Quinoprotein amine dehydrogenase"/>
    <property type="match status" value="1"/>
</dbReference>
<feature type="region of interest" description="Disordered" evidence="11">
    <location>
        <begin position="117"/>
        <end position="177"/>
    </location>
</feature>
<organism evidence="13 14">
    <name type="scientific">Calicophoron daubneyi</name>
    <name type="common">Rumen fluke</name>
    <name type="synonym">Paramphistomum daubneyi</name>
    <dbReference type="NCBI Taxonomy" id="300641"/>
    <lineage>
        <taxon>Eukaryota</taxon>
        <taxon>Metazoa</taxon>
        <taxon>Spiralia</taxon>
        <taxon>Lophotrochozoa</taxon>
        <taxon>Platyhelminthes</taxon>
        <taxon>Trematoda</taxon>
        <taxon>Digenea</taxon>
        <taxon>Plagiorchiida</taxon>
        <taxon>Pronocephalata</taxon>
        <taxon>Paramphistomoidea</taxon>
        <taxon>Paramphistomidae</taxon>
        <taxon>Calicophoron</taxon>
    </lineage>
</organism>
<evidence type="ECO:0000256" key="4">
    <source>
        <dbReference type="ARBA" id="ARBA00022692"/>
    </source>
</evidence>
<evidence type="ECO:0000256" key="5">
    <source>
        <dbReference type="ARBA" id="ARBA00022737"/>
    </source>
</evidence>
<evidence type="ECO:0000256" key="2">
    <source>
        <dbReference type="ARBA" id="ARBA00022448"/>
    </source>
</evidence>
<feature type="transmembrane region" description="Helical" evidence="12">
    <location>
        <begin position="582"/>
        <end position="603"/>
    </location>
</feature>
<keyword evidence="5" id="KW-0677">Repeat</keyword>